<dbReference type="InterPro" id="IPR001570">
    <property type="entry name" value="Peptidase_M4_C_domain"/>
</dbReference>
<feature type="domain" description="Peptidase M4" evidence="11">
    <location>
        <begin position="264"/>
        <end position="427"/>
    </location>
</feature>
<dbReference type="SUPFAM" id="SSF55486">
    <property type="entry name" value="Metalloproteases ('zincins'), catalytic domain"/>
    <property type="match status" value="1"/>
</dbReference>
<keyword evidence="3 9" id="KW-0645">Protease</keyword>
<comment type="caution">
    <text evidence="15">The sequence shown here is derived from an EMBL/GenBank/DDBJ whole genome shotgun (WGS) entry which is preliminary data.</text>
</comment>
<feature type="chain" id="PRO_5039745211" description="Neutral metalloproteinase" evidence="9">
    <location>
        <begin position="22"/>
        <end position="597"/>
    </location>
</feature>
<keyword evidence="4" id="KW-0479">Metal-binding</keyword>
<keyword evidence="7 9" id="KW-0862">Zinc</keyword>
<dbReference type="Gene3D" id="3.10.170.10">
    <property type="match status" value="1"/>
</dbReference>
<evidence type="ECO:0000256" key="4">
    <source>
        <dbReference type="ARBA" id="ARBA00022723"/>
    </source>
</evidence>
<evidence type="ECO:0000259" key="13">
    <source>
        <dbReference type="Pfam" id="PF03413"/>
    </source>
</evidence>
<gene>
    <name evidence="15" type="ORF">FC794_03445</name>
</gene>
<evidence type="ECO:0000256" key="10">
    <source>
        <dbReference type="SAM" id="MobiDB-lite"/>
    </source>
</evidence>
<dbReference type="InterPro" id="IPR052759">
    <property type="entry name" value="Metalloprotease_M4"/>
</dbReference>
<dbReference type="Gene3D" id="1.10.390.10">
    <property type="entry name" value="Neutral Protease Domain 2"/>
    <property type="match status" value="1"/>
</dbReference>
<dbReference type="Pfam" id="PF07504">
    <property type="entry name" value="FTP"/>
    <property type="match status" value="1"/>
</dbReference>
<dbReference type="InterPro" id="IPR013856">
    <property type="entry name" value="Peptidase_M4_domain"/>
</dbReference>
<dbReference type="GO" id="GO:0004222">
    <property type="term" value="F:metalloendopeptidase activity"/>
    <property type="evidence" value="ECO:0007669"/>
    <property type="project" value="UniProtKB-UniRule"/>
</dbReference>
<dbReference type="AlphaFoldDB" id="A0A6B4G8I2"/>
<dbReference type="InterPro" id="IPR011096">
    <property type="entry name" value="FTP_domain"/>
</dbReference>
<comment type="similarity">
    <text evidence="2 9">Belongs to the peptidase M4 family.</text>
</comment>
<keyword evidence="6 9" id="KW-0378">Hydrolase</keyword>
<evidence type="ECO:0000256" key="7">
    <source>
        <dbReference type="ARBA" id="ARBA00022833"/>
    </source>
</evidence>
<dbReference type="PRINTS" id="PR00730">
    <property type="entry name" value="THERMOLYSIN"/>
</dbReference>
<keyword evidence="9" id="KW-0964">Secreted</keyword>
<dbReference type="EMBL" id="SWOY01000001">
    <property type="protein sequence ID" value="NFG15868.1"/>
    <property type="molecule type" value="Genomic_DNA"/>
</dbReference>
<reference evidence="15 16" key="1">
    <citation type="submission" date="2019-04" db="EMBL/GenBank/DDBJ databases">
        <title>Genome sequencing of Clostridium botulinum Groups I-IV and Clostridium butyricum.</title>
        <authorList>
            <person name="Brunt J."/>
            <person name="Van Vliet A.H.M."/>
            <person name="Stringer S.C."/>
            <person name="Carter A.T."/>
            <person name="Peck M.W."/>
        </authorList>
    </citation>
    <scope>NUCLEOTIDE SEQUENCE [LARGE SCALE GENOMIC DNA]</scope>
    <source>
        <strain evidence="15 16">IFR 18/037</strain>
    </source>
</reference>
<dbReference type="GO" id="GO:0005576">
    <property type="term" value="C:extracellular region"/>
    <property type="evidence" value="ECO:0007669"/>
    <property type="project" value="UniProtKB-SubCell"/>
</dbReference>
<evidence type="ECO:0000256" key="3">
    <source>
        <dbReference type="ARBA" id="ARBA00022670"/>
    </source>
</evidence>
<feature type="domain" description="FTP" evidence="14">
    <location>
        <begin position="85"/>
        <end position="133"/>
    </location>
</feature>
<organism evidence="15 16">
    <name type="scientific">Clostridium botulinum</name>
    <dbReference type="NCBI Taxonomy" id="1491"/>
    <lineage>
        <taxon>Bacteria</taxon>
        <taxon>Bacillati</taxon>
        <taxon>Bacillota</taxon>
        <taxon>Clostridia</taxon>
        <taxon>Eubacteriales</taxon>
        <taxon>Clostridiaceae</taxon>
        <taxon>Clostridium</taxon>
    </lineage>
</organism>
<dbReference type="Pfam" id="PF03413">
    <property type="entry name" value="PepSY"/>
    <property type="match status" value="1"/>
</dbReference>
<feature type="domain" description="PepSY" evidence="13">
    <location>
        <begin position="148"/>
        <end position="211"/>
    </location>
</feature>
<proteinExistence type="inferred from homology"/>
<accession>A0A6B4G8I2</accession>
<evidence type="ECO:0000259" key="11">
    <source>
        <dbReference type="Pfam" id="PF01447"/>
    </source>
</evidence>
<evidence type="ECO:0000256" key="1">
    <source>
        <dbReference type="ARBA" id="ARBA00001947"/>
    </source>
</evidence>
<evidence type="ECO:0000313" key="15">
    <source>
        <dbReference type="EMBL" id="NFG15868.1"/>
    </source>
</evidence>
<dbReference type="EC" id="3.4.24.-" evidence="9"/>
<evidence type="ECO:0000259" key="14">
    <source>
        <dbReference type="Pfam" id="PF07504"/>
    </source>
</evidence>
<comment type="cofactor">
    <cofactor evidence="1 9">
        <name>Zn(2+)</name>
        <dbReference type="ChEBI" id="CHEBI:29105"/>
    </cofactor>
</comment>
<sequence>MKSKRLLATVLSAVITFSAVSAVSAAPVGKESKSDPKTTTISWDKSEQNTKKATTDIKQKKFNSAQEITTFFEKNISKFGVKKGTLKSTKTLKDDKGKTHYHTIYEVEGIPVYYGRIVFTTEKDSTMDSINGRVDTVFENGNWKNKIKLSKEDAIAKAKTDIKDQKSNSEKSDLYLYNFEGKPYVVYLVNLIANSGNWDVFVNAEDGSIVNKFNNTPTLIDNKAEKLPNAKEIKDGTKKDEAKKANKATNVNSIVNVQGQSVKGVGRTSLDGLVNIDLTYGYGRYYLKDNNRKIYIYDLKNQVNGSDLENYLTWYPGNHNEALMGRSELVSNSNNNFVDNDKVNSVDAYVNMGKSYDYYKNKLSRNSIDNKGMDVKGFVHVGKDYGNAFWYGEYDSMFFGDGNGLYFSSLAKALDVVGHELSHGVTNKQSDLKYEKESGALNESFSDIMGTAIEGKNFEIGEDCWIPSAQYGPIMRDMKNPARGNQPAHMKDFRDLPVDEDHDWGGVHTNSGIINHAAYLIADGFEKMGEKDSKDIMAKIFYIANCYYWDQITDFAKCRNDVVKVAKDLYGDNSKEVEIVKNAFDKVGITATPQLPL</sequence>
<protein>
    <recommendedName>
        <fullName evidence="9">Neutral metalloproteinase</fullName>
        <ecNumber evidence="9">3.4.24.-</ecNumber>
    </recommendedName>
</protein>
<dbReference type="InterPro" id="IPR025711">
    <property type="entry name" value="PepSY"/>
</dbReference>
<dbReference type="PANTHER" id="PTHR43579">
    <property type="match status" value="1"/>
</dbReference>
<dbReference type="Pfam" id="PF01447">
    <property type="entry name" value="Peptidase_M4"/>
    <property type="match status" value="1"/>
</dbReference>
<dbReference type="GO" id="GO:0046872">
    <property type="term" value="F:metal ion binding"/>
    <property type="evidence" value="ECO:0007669"/>
    <property type="project" value="UniProtKB-UniRule"/>
</dbReference>
<dbReference type="Pfam" id="PF02868">
    <property type="entry name" value="Peptidase_M4_C"/>
    <property type="match status" value="1"/>
</dbReference>
<name>A0A6B4G8I2_CLOBO</name>
<keyword evidence="5 9" id="KW-0732">Signal</keyword>
<evidence type="ECO:0000256" key="2">
    <source>
        <dbReference type="ARBA" id="ARBA00009388"/>
    </source>
</evidence>
<dbReference type="InterPro" id="IPR027268">
    <property type="entry name" value="Peptidase_M4/M1_CTD_sf"/>
</dbReference>
<dbReference type="Proteomes" id="UP000478995">
    <property type="component" value="Unassembled WGS sequence"/>
</dbReference>
<dbReference type="CDD" id="cd09597">
    <property type="entry name" value="M4_TLP"/>
    <property type="match status" value="1"/>
</dbReference>
<evidence type="ECO:0000256" key="8">
    <source>
        <dbReference type="ARBA" id="ARBA00023049"/>
    </source>
</evidence>
<evidence type="ECO:0000256" key="9">
    <source>
        <dbReference type="RuleBase" id="RU366073"/>
    </source>
</evidence>
<comment type="function">
    <text evidence="9">Extracellular zinc metalloprotease.</text>
</comment>
<feature type="region of interest" description="Disordered" evidence="10">
    <location>
        <begin position="28"/>
        <end position="52"/>
    </location>
</feature>
<dbReference type="GO" id="GO:0006508">
    <property type="term" value="P:proteolysis"/>
    <property type="evidence" value="ECO:0007669"/>
    <property type="project" value="UniProtKB-KW"/>
</dbReference>
<evidence type="ECO:0000256" key="6">
    <source>
        <dbReference type="ARBA" id="ARBA00022801"/>
    </source>
</evidence>
<dbReference type="PANTHER" id="PTHR43579:SF1">
    <property type="entry name" value="NEUTRAL METALLOPROTEINASE"/>
    <property type="match status" value="1"/>
</dbReference>
<keyword evidence="8 9" id="KW-0482">Metalloprotease</keyword>
<dbReference type="InterPro" id="IPR023612">
    <property type="entry name" value="Peptidase_M4"/>
</dbReference>
<dbReference type="RefSeq" id="WP_061315756.1">
    <property type="nucleotide sequence ID" value="NZ_CP013296.1"/>
</dbReference>
<evidence type="ECO:0000259" key="12">
    <source>
        <dbReference type="Pfam" id="PF02868"/>
    </source>
</evidence>
<comment type="subcellular location">
    <subcellularLocation>
        <location evidence="9">Secreted</location>
    </subcellularLocation>
</comment>
<evidence type="ECO:0000313" key="16">
    <source>
        <dbReference type="Proteomes" id="UP000478995"/>
    </source>
</evidence>
<evidence type="ECO:0000256" key="5">
    <source>
        <dbReference type="ARBA" id="ARBA00022729"/>
    </source>
</evidence>
<feature type="domain" description="Peptidase M4 C-terminal" evidence="12">
    <location>
        <begin position="430"/>
        <end position="589"/>
    </location>
</feature>
<feature type="signal peptide" evidence="9">
    <location>
        <begin position="1"/>
        <end position="21"/>
    </location>
</feature>